<keyword evidence="2" id="KW-1185">Reference proteome</keyword>
<name>A0ABS8S1V3_DATST</name>
<accession>A0ABS8S1V3</accession>
<proteinExistence type="predicted"/>
<sequence length="185" mass="21259">MEEAAEGFLMDLISSNVVMVSKREYNGKVKYCQQIFEESSKLENLRIFTGIVNKIDVLLQRSPNLQEVKIRFSAKEYSAESFCPKWESLTQLRILHLFIPSSLVVSELHFPSIKELVLEGTHIESTISFIAGLPSLEHLQLRSPDFFQSKEWCLGDITFHKLKVLKLVELDISRWDASENRLSPA</sequence>
<dbReference type="PANTHER" id="PTHR15140:SF44">
    <property type="entry name" value="LATE BLIGHT RESISTANCE PROTEIN HOMOLOG R1B-23 ISOFORM X1"/>
    <property type="match status" value="1"/>
</dbReference>
<dbReference type="Gene3D" id="3.80.10.10">
    <property type="entry name" value="Ribonuclease Inhibitor"/>
    <property type="match status" value="1"/>
</dbReference>
<reference evidence="1 2" key="1">
    <citation type="journal article" date="2021" name="BMC Genomics">
        <title>Datura genome reveals duplications of psychoactive alkaloid biosynthetic genes and high mutation rate following tissue culture.</title>
        <authorList>
            <person name="Rajewski A."/>
            <person name="Carter-House D."/>
            <person name="Stajich J."/>
            <person name="Litt A."/>
        </authorList>
    </citation>
    <scope>NUCLEOTIDE SEQUENCE [LARGE SCALE GENOMIC DNA]</scope>
    <source>
        <strain evidence="1">AR-01</strain>
    </source>
</reference>
<organism evidence="1 2">
    <name type="scientific">Datura stramonium</name>
    <name type="common">Jimsonweed</name>
    <name type="synonym">Common thornapple</name>
    <dbReference type="NCBI Taxonomy" id="4076"/>
    <lineage>
        <taxon>Eukaryota</taxon>
        <taxon>Viridiplantae</taxon>
        <taxon>Streptophyta</taxon>
        <taxon>Embryophyta</taxon>
        <taxon>Tracheophyta</taxon>
        <taxon>Spermatophyta</taxon>
        <taxon>Magnoliopsida</taxon>
        <taxon>eudicotyledons</taxon>
        <taxon>Gunneridae</taxon>
        <taxon>Pentapetalae</taxon>
        <taxon>asterids</taxon>
        <taxon>lamiids</taxon>
        <taxon>Solanales</taxon>
        <taxon>Solanaceae</taxon>
        <taxon>Solanoideae</taxon>
        <taxon>Datureae</taxon>
        <taxon>Datura</taxon>
    </lineage>
</organism>
<dbReference type="SUPFAM" id="SSF52047">
    <property type="entry name" value="RNI-like"/>
    <property type="match status" value="1"/>
</dbReference>
<dbReference type="InterPro" id="IPR032675">
    <property type="entry name" value="LRR_dom_sf"/>
</dbReference>
<dbReference type="PANTHER" id="PTHR15140">
    <property type="entry name" value="TUBULIN-SPECIFIC CHAPERONE E"/>
    <property type="match status" value="1"/>
</dbReference>
<evidence type="ECO:0000313" key="1">
    <source>
        <dbReference type="EMBL" id="MCD7453019.1"/>
    </source>
</evidence>
<comment type="caution">
    <text evidence="1">The sequence shown here is derived from an EMBL/GenBank/DDBJ whole genome shotgun (WGS) entry which is preliminary data.</text>
</comment>
<evidence type="ECO:0000313" key="2">
    <source>
        <dbReference type="Proteomes" id="UP000823775"/>
    </source>
</evidence>
<gene>
    <name evidence="1" type="ORF">HAX54_019276</name>
</gene>
<dbReference type="Proteomes" id="UP000823775">
    <property type="component" value="Unassembled WGS sequence"/>
</dbReference>
<protein>
    <submittedName>
        <fullName evidence="1">Uncharacterized protein</fullName>
    </submittedName>
</protein>
<dbReference type="EMBL" id="JACEIK010000234">
    <property type="protein sequence ID" value="MCD7453019.1"/>
    <property type="molecule type" value="Genomic_DNA"/>
</dbReference>